<proteinExistence type="predicted"/>
<name>A0A0M9BKY5_9BACL</name>
<dbReference type="PATRIC" id="fig|1705561.3.peg.4948"/>
<dbReference type="NCBIfam" id="NF038074">
    <property type="entry name" value="fam_STM4014"/>
    <property type="match status" value="1"/>
</dbReference>
<reference evidence="1 2" key="1">
    <citation type="submission" date="2015-08" db="EMBL/GenBank/DDBJ databases">
        <title>Draft genome sequence of cellulolytic and xylanolytic Paenibacillus sp. A59, isolated from a decaying forest soil from Patagonia, Argentina.</title>
        <authorList>
            <person name="Ghio S."/>
            <person name="Caceres A.M."/>
            <person name="Talia P."/>
            <person name="Grasso D."/>
            <person name="Campos E."/>
        </authorList>
    </citation>
    <scope>NUCLEOTIDE SEQUENCE [LARGE SCALE GENOMIC DNA]</scope>
    <source>
        <strain evidence="1 2">A59</strain>
    </source>
</reference>
<comment type="caution">
    <text evidence="1">The sequence shown here is derived from an EMBL/GenBank/DDBJ whole genome shotgun (WGS) entry which is preliminary data.</text>
</comment>
<accession>A0A0M9BKY5</accession>
<dbReference type="EMBL" id="LITU01000075">
    <property type="protein sequence ID" value="KOY14079.1"/>
    <property type="molecule type" value="Genomic_DNA"/>
</dbReference>
<dbReference type="InterPro" id="IPR047778">
    <property type="entry name" value="STM4014-like"/>
</dbReference>
<evidence type="ECO:0008006" key="3">
    <source>
        <dbReference type="Google" id="ProtNLM"/>
    </source>
</evidence>
<sequence length="447" mass="49970">MEQNLQRQFKDSDKTLEQPLLLIGNPNNRRTLGLQEARQRLGLQPALVLPYARLLKTWRKGGTMADAVQQCLKGEVAAHTHGAKWTSSPASMSYANHDSVYGASNVPLIRMDAPGEEWEVERELLFLGAVNDTAQLTDGTSARMIPAEQTLALEQDWGQIYAPGQWFRGWKACLERIGREAREFWPNARFMNDPHDIAIMFDKRKCQQHLSSHGVQIPPMLPSSELISNYEDLRLAMKAAGMNRVFVKLACGSGASGVVAYQINPRTGAEIAITTVGMERVQGKTIFYNEGRMRRYTCTSEISPLMDWLCAEGAQIERWMAKASLGSSVFDIRQLVAGGQAGHAVVRLSQTPITNLHLRNERLLPTEAGLDEQNMERVQTAAKAAMAAFPNSWSAGIDVMLSGGTEHRAYILDVNPFGDLLYRVQHKGLGTYEWEMKLLREEPYNHD</sequence>
<dbReference type="AlphaFoldDB" id="A0A0M9BKY5"/>
<dbReference type="Gene3D" id="3.30.470.20">
    <property type="entry name" value="ATP-grasp fold, B domain"/>
    <property type="match status" value="1"/>
</dbReference>
<dbReference type="SUPFAM" id="SSF56059">
    <property type="entry name" value="Glutathione synthetase ATP-binding domain-like"/>
    <property type="match status" value="1"/>
</dbReference>
<gene>
    <name evidence="1" type="ORF">AMS66_23620</name>
</gene>
<organism evidence="1 2">
    <name type="scientific">Paenibacillus xylanivorans</name>
    <dbReference type="NCBI Taxonomy" id="1705561"/>
    <lineage>
        <taxon>Bacteria</taxon>
        <taxon>Bacillati</taxon>
        <taxon>Bacillota</taxon>
        <taxon>Bacilli</taxon>
        <taxon>Bacillales</taxon>
        <taxon>Paenibacillaceae</taxon>
        <taxon>Paenibacillus</taxon>
    </lineage>
</organism>
<keyword evidence="2" id="KW-1185">Reference proteome</keyword>
<evidence type="ECO:0000313" key="2">
    <source>
        <dbReference type="Proteomes" id="UP000037688"/>
    </source>
</evidence>
<evidence type="ECO:0000313" key="1">
    <source>
        <dbReference type="EMBL" id="KOY14079.1"/>
    </source>
</evidence>
<protein>
    <recommendedName>
        <fullName evidence="3">ATP-grasp domain-containing protein</fullName>
    </recommendedName>
</protein>
<dbReference type="Proteomes" id="UP000037688">
    <property type="component" value="Unassembled WGS sequence"/>
</dbReference>